<dbReference type="EMBL" id="AVOT02082298">
    <property type="protein sequence ID" value="MBW0568258.1"/>
    <property type="molecule type" value="Genomic_DNA"/>
</dbReference>
<proteinExistence type="predicted"/>
<sequence length="147" mass="16084">MSPKIPFTTPIASSMSVLGVNIVVGNATSQTSSTWSIPNFSVTPIPPNTTNKQINVSERPGHTPEISLKANPQSKFTQDFLLNTGWNLVVPRIPLGKVNSKPSIFKHDLSFMWTMKSRLMAGSKKDHWKMLLGVDFGGKSGIDTSEK</sequence>
<dbReference type="Proteomes" id="UP000765509">
    <property type="component" value="Unassembled WGS sequence"/>
</dbReference>
<keyword evidence="2" id="KW-1185">Reference proteome</keyword>
<organism evidence="1 2">
    <name type="scientific">Austropuccinia psidii MF-1</name>
    <dbReference type="NCBI Taxonomy" id="1389203"/>
    <lineage>
        <taxon>Eukaryota</taxon>
        <taxon>Fungi</taxon>
        <taxon>Dikarya</taxon>
        <taxon>Basidiomycota</taxon>
        <taxon>Pucciniomycotina</taxon>
        <taxon>Pucciniomycetes</taxon>
        <taxon>Pucciniales</taxon>
        <taxon>Sphaerophragmiaceae</taxon>
        <taxon>Austropuccinia</taxon>
    </lineage>
</organism>
<evidence type="ECO:0000313" key="2">
    <source>
        <dbReference type="Proteomes" id="UP000765509"/>
    </source>
</evidence>
<accession>A0A9Q3JTH5</accession>
<gene>
    <name evidence="1" type="ORF">O181_107973</name>
</gene>
<dbReference type="AlphaFoldDB" id="A0A9Q3JTH5"/>
<comment type="caution">
    <text evidence="1">The sequence shown here is derived from an EMBL/GenBank/DDBJ whole genome shotgun (WGS) entry which is preliminary data.</text>
</comment>
<name>A0A9Q3JTH5_9BASI</name>
<protein>
    <submittedName>
        <fullName evidence="1">Uncharacterized protein</fullName>
    </submittedName>
</protein>
<evidence type="ECO:0000313" key="1">
    <source>
        <dbReference type="EMBL" id="MBW0568258.1"/>
    </source>
</evidence>
<reference evidence="1" key="1">
    <citation type="submission" date="2021-03" db="EMBL/GenBank/DDBJ databases">
        <title>Draft genome sequence of rust myrtle Austropuccinia psidii MF-1, a brazilian biotype.</title>
        <authorList>
            <person name="Quecine M.C."/>
            <person name="Pachon D.M.R."/>
            <person name="Bonatelli M.L."/>
            <person name="Correr F.H."/>
            <person name="Franceschini L.M."/>
            <person name="Leite T.F."/>
            <person name="Margarido G.R.A."/>
            <person name="Almeida C.A."/>
            <person name="Ferrarezi J.A."/>
            <person name="Labate C.A."/>
        </authorList>
    </citation>
    <scope>NUCLEOTIDE SEQUENCE</scope>
    <source>
        <strain evidence="1">MF-1</strain>
    </source>
</reference>